<proteinExistence type="predicted"/>
<feature type="domain" description="Glycosyl transferase family 1" evidence="1">
    <location>
        <begin position="223"/>
        <end position="309"/>
    </location>
</feature>
<dbReference type="Pfam" id="PF00534">
    <property type="entry name" value="Glycos_transf_1"/>
    <property type="match status" value="1"/>
</dbReference>
<gene>
    <name evidence="2" type="ORF">CWE10_11190</name>
</gene>
<dbReference type="Gene3D" id="3.40.50.11090">
    <property type="match status" value="1"/>
</dbReference>
<dbReference type="RefSeq" id="WP_011195497.1">
    <property type="nucleotide sequence ID" value="NZ_PIUK01000106.1"/>
</dbReference>
<evidence type="ECO:0000259" key="1">
    <source>
        <dbReference type="Pfam" id="PF00534"/>
    </source>
</evidence>
<dbReference type="PANTHER" id="PTHR12526">
    <property type="entry name" value="GLYCOSYLTRANSFERASE"/>
    <property type="match status" value="1"/>
</dbReference>
<dbReference type="Proteomes" id="UP000732377">
    <property type="component" value="Unassembled WGS sequence"/>
</dbReference>
<dbReference type="AlphaFoldDB" id="A0A953LJ47"/>
<comment type="caution">
    <text evidence="2">The sequence shown here is derived from an EMBL/GenBank/DDBJ whole genome shotgun (WGS) entry which is preliminary data.</text>
</comment>
<dbReference type="Gene3D" id="3.40.50.2000">
    <property type="entry name" value="Glycogen Phosphorylase B"/>
    <property type="match status" value="1"/>
</dbReference>
<dbReference type="CDD" id="cd03801">
    <property type="entry name" value="GT4_PimA-like"/>
    <property type="match status" value="1"/>
</dbReference>
<organism evidence="2 3">
    <name type="scientific">Symbiobacterium thermophilum</name>
    <dbReference type="NCBI Taxonomy" id="2734"/>
    <lineage>
        <taxon>Bacteria</taxon>
        <taxon>Bacillati</taxon>
        <taxon>Bacillota</taxon>
        <taxon>Clostridia</taxon>
        <taxon>Eubacteriales</taxon>
        <taxon>Symbiobacteriaceae</taxon>
        <taxon>Symbiobacterium</taxon>
    </lineage>
</organism>
<dbReference type="GO" id="GO:0016757">
    <property type="term" value="F:glycosyltransferase activity"/>
    <property type="evidence" value="ECO:0007669"/>
    <property type="project" value="InterPro"/>
</dbReference>
<protein>
    <submittedName>
        <fullName evidence="2">Group 1 glycosyl transferase</fullName>
    </submittedName>
</protein>
<keyword evidence="2" id="KW-0808">Transferase</keyword>
<reference evidence="2" key="1">
    <citation type="submission" date="2017-11" db="EMBL/GenBank/DDBJ databases">
        <title>Three new genomes from thermophilic consortium.</title>
        <authorList>
            <person name="Quaggio R."/>
            <person name="Amgarten D."/>
            <person name="Setubal J.C."/>
        </authorList>
    </citation>
    <scope>NUCLEOTIDE SEQUENCE</scope>
    <source>
        <strain evidence="2">ZCTH01-B2</strain>
    </source>
</reference>
<dbReference type="SUPFAM" id="SSF53756">
    <property type="entry name" value="UDP-Glycosyltransferase/glycogen phosphorylase"/>
    <property type="match status" value="1"/>
</dbReference>
<dbReference type="InterPro" id="IPR001296">
    <property type="entry name" value="Glyco_trans_1"/>
</dbReference>
<evidence type="ECO:0000313" key="3">
    <source>
        <dbReference type="Proteomes" id="UP000732377"/>
    </source>
</evidence>
<accession>A0A953LJ47</accession>
<dbReference type="EMBL" id="PIUK01000106">
    <property type="protein sequence ID" value="MBY6276754.1"/>
    <property type="molecule type" value="Genomic_DNA"/>
</dbReference>
<evidence type="ECO:0000313" key="2">
    <source>
        <dbReference type="EMBL" id="MBY6276754.1"/>
    </source>
</evidence>
<sequence>MRVVIPVLHLHRGGGCRVIAEAANQLVERGHDVTVVVLEGLPLAYPLKSRVKRVSKITPSVIPEADVILPNFWPTVRPAAESGKGRVVRFSTGFEPMWVPENKAALDTYLQGFPVITLGPHLRRIIREATGQDCFIAQPGVDGRVFRPLDGAPRDGRTVFFIYRSEAHGYHYKGNGDFAAAMELVRRQMPDVRVLVAATEGDSPGTPPPPFAFPFTEIRPEDDRAMAEAYNRAAVYVLASWFEALSLPPLEAMACGTPVVLTDCGGVRDYARPGENCLLSPPKQPDRLAGYILSVLREPDLRSRLAEGGLRTAAVWTWKRFGDQLEDALRQIMQGHVQPQEARDP</sequence>
<dbReference type="OMA" id="NIFYIMR"/>
<name>A0A953LJ47_SYMTR</name>